<dbReference type="Gene3D" id="3.40.50.1820">
    <property type="entry name" value="alpha/beta hydrolase"/>
    <property type="match status" value="1"/>
</dbReference>
<dbReference type="InterPro" id="IPR023203">
    <property type="entry name" value="TTHA0068_sf"/>
</dbReference>
<dbReference type="Gene3D" id="1.10.3450.10">
    <property type="entry name" value="TTHA0068-like"/>
    <property type="match status" value="1"/>
</dbReference>
<comment type="caution">
    <text evidence="3">The sequence shown here is derived from an EMBL/GenBank/DDBJ whole genome shotgun (WGS) entry which is preliminary data.</text>
</comment>
<name>A0ABW2B5X8_9RHOB</name>
<dbReference type="EMBL" id="JBHSWG010000001">
    <property type="protein sequence ID" value="MFC6761031.1"/>
    <property type="molecule type" value="Genomic_DNA"/>
</dbReference>
<keyword evidence="3" id="KW-0378">Hydrolase</keyword>
<evidence type="ECO:0000256" key="1">
    <source>
        <dbReference type="SAM" id="MobiDB-lite"/>
    </source>
</evidence>
<dbReference type="SUPFAM" id="SSF53474">
    <property type="entry name" value="alpha/beta-Hydrolases"/>
    <property type="match status" value="1"/>
</dbReference>
<gene>
    <name evidence="3" type="ORF">ACFQFQ_18510</name>
</gene>
<dbReference type="Pfam" id="PF00561">
    <property type="entry name" value="Abhydrolase_1"/>
    <property type="match status" value="1"/>
</dbReference>
<accession>A0ABW2B5X8</accession>
<dbReference type="SUPFAM" id="SSF140663">
    <property type="entry name" value="TTHA0068-like"/>
    <property type="match status" value="1"/>
</dbReference>
<dbReference type="InterPro" id="IPR000073">
    <property type="entry name" value="AB_hydrolase_1"/>
</dbReference>
<feature type="domain" description="AB hydrolase-1" evidence="2">
    <location>
        <begin position="3"/>
        <end position="103"/>
    </location>
</feature>
<sequence length="385" mass="42574">MLHEGLGSIAQWRDLPARLAAATGFGVLAYARAGYGGSEPATLPRPLNYMSLEAENVLGPLLDAAGIAQAVLLGHSDGATIAAIYGGSVSDMRVRGLVLIAPHFFAEAEGLTAIRAAGKAYREGALRNRLSKYHRDVDSAFNGWHDAWTDPAFESWNVADCIDHLRIPVLAIQGREDPYGTLAQISEIEARIYSPLETLILEGVATRRILSIPSRQRRRSWSSAQGCSGWSRKRSVLPDAPDGPELPPHVYVPGVTRRHPEGWFDRIKASVTDEVAVTDLHHTAAWQAGRAYFDAGYYWECHEVLEAVWMRTPEGSQERDMTQALIQLANARLKITMQRPRAAWRLCNMVEGHLARCDATARILGLEVAEVRHWVVQTRKTLETT</sequence>
<keyword evidence="4" id="KW-1185">Reference proteome</keyword>
<dbReference type="InterPro" id="IPR005500">
    <property type="entry name" value="DUF309"/>
</dbReference>
<evidence type="ECO:0000313" key="3">
    <source>
        <dbReference type="EMBL" id="MFC6761031.1"/>
    </source>
</evidence>
<organism evidence="3 4">
    <name type="scientific">Sulfitobacter porphyrae</name>
    <dbReference type="NCBI Taxonomy" id="1246864"/>
    <lineage>
        <taxon>Bacteria</taxon>
        <taxon>Pseudomonadati</taxon>
        <taxon>Pseudomonadota</taxon>
        <taxon>Alphaproteobacteria</taxon>
        <taxon>Rhodobacterales</taxon>
        <taxon>Roseobacteraceae</taxon>
        <taxon>Sulfitobacter</taxon>
    </lineage>
</organism>
<protein>
    <submittedName>
        <fullName evidence="3">Alpha/beta fold hydrolase</fullName>
    </submittedName>
</protein>
<evidence type="ECO:0000259" key="2">
    <source>
        <dbReference type="Pfam" id="PF00561"/>
    </source>
</evidence>
<evidence type="ECO:0000313" key="4">
    <source>
        <dbReference type="Proteomes" id="UP001596353"/>
    </source>
</evidence>
<dbReference type="Pfam" id="PF03745">
    <property type="entry name" value="DUF309"/>
    <property type="match status" value="1"/>
</dbReference>
<dbReference type="GO" id="GO:0016787">
    <property type="term" value="F:hydrolase activity"/>
    <property type="evidence" value="ECO:0007669"/>
    <property type="project" value="UniProtKB-KW"/>
</dbReference>
<dbReference type="InterPro" id="IPR029058">
    <property type="entry name" value="AB_hydrolase_fold"/>
</dbReference>
<dbReference type="Proteomes" id="UP001596353">
    <property type="component" value="Unassembled WGS sequence"/>
</dbReference>
<feature type="region of interest" description="Disordered" evidence="1">
    <location>
        <begin position="223"/>
        <end position="248"/>
    </location>
</feature>
<proteinExistence type="predicted"/>
<reference evidence="4" key="1">
    <citation type="journal article" date="2019" name="Int. J. Syst. Evol. Microbiol.">
        <title>The Global Catalogue of Microorganisms (GCM) 10K type strain sequencing project: providing services to taxonomists for standard genome sequencing and annotation.</title>
        <authorList>
            <consortium name="The Broad Institute Genomics Platform"/>
            <consortium name="The Broad Institute Genome Sequencing Center for Infectious Disease"/>
            <person name="Wu L."/>
            <person name="Ma J."/>
        </authorList>
    </citation>
    <scope>NUCLEOTIDE SEQUENCE [LARGE SCALE GENOMIC DNA]</scope>
    <source>
        <strain evidence="4">CCUG 66188</strain>
    </source>
</reference>